<dbReference type="PANTHER" id="PTHR11851">
    <property type="entry name" value="METALLOPROTEASE"/>
    <property type="match status" value="1"/>
</dbReference>
<dbReference type="SUPFAM" id="SSF63411">
    <property type="entry name" value="LuxS/MPP-like metallohydrolase"/>
    <property type="match status" value="2"/>
</dbReference>
<gene>
    <name evidence="4" type="ORF">SAMN02745131_01536</name>
</gene>
<evidence type="ECO:0000313" key="4">
    <source>
        <dbReference type="EMBL" id="SHE98762.1"/>
    </source>
</evidence>
<keyword evidence="5" id="KW-1185">Reference proteome</keyword>
<dbReference type="Pfam" id="PF00675">
    <property type="entry name" value="Peptidase_M16"/>
    <property type="match status" value="1"/>
</dbReference>
<accession>A0A1M4XZW0</accession>
<dbReference type="Proteomes" id="UP000184048">
    <property type="component" value="Unassembled WGS sequence"/>
</dbReference>
<dbReference type="InterPro" id="IPR011765">
    <property type="entry name" value="Pept_M16_N"/>
</dbReference>
<evidence type="ECO:0000256" key="1">
    <source>
        <dbReference type="SAM" id="SignalP"/>
    </source>
</evidence>
<keyword evidence="1" id="KW-0732">Signal</keyword>
<protein>
    <submittedName>
        <fullName evidence="4">Predicted Zn-dependent peptidase</fullName>
    </submittedName>
</protein>
<dbReference type="STRING" id="1121884.SAMN02745131_01536"/>
<proteinExistence type="predicted"/>
<dbReference type="Gene3D" id="3.30.830.10">
    <property type="entry name" value="Metalloenzyme, LuxS/M16 peptidase-like"/>
    <property type="match status" value="2"/>
</dbReference>
<feature type="signal peptide" evidence="1">
    <location>
        <begin position="1"/>
        <end position="22"/>
    </location>
</feature>
<feature type="domain" description="Peptidase M16 C-terminal" evidence="3">
    <location>
        <begin position="205"/>
        <end position="377"/>
    </location>
</feature>
<feature type="domain" description="Peptidase M16 N-terminal" evidence="2">
    <location>
        <begin position="61"/>
        <end position="193"/>
    </location>
</feature>
<dbReference type="InterPro" id="IPR007863">
    <property type="entry name" value="Peptidase_M16_C"/>
</dbReference>
<dbReference type="InterPro" id="IPR011249">
    <property type="entry name" value="Metalloenz_LuxS/M16"/>
</dbReference>
<dbReference type="PANTHER" id="PTHR11851:SF224">
    <property type="entry name" value="PROCESSING PROTEASE"/>
    <property type="match status" value="1"/>
</dbReference>
<evidence type="ECO:0000313" key="5">
    <source>
        <dbReference type="Proteomes" id="UP000184048"/>
    </source>
</evidence>
<dbReference type="Pfam" id="PF05193">
    <property type="entry name" value="Peptidase_M16_C"/>
    <property type="match status" value="1"/>
</dbReference>
<dbReference type="EMBL" id="FQUU01000005">
    <property type="protein sequence ID" value="SHE98762.1"/>
    <property type="molecule type" value="Genomic_DNA"/>
</dbReference>
<sequence length="463" mass="50987">MRTIKIIIIAAISFCICQPIIAQKQTPPAGGVAKDFKLSAKSVKTYPNGLKTMVVHYGELPKANISLIIKTGNVHEGPNQVWLADLTGRLLREGTSTLNFAALSKKVAKMGGSLNVNVGSNQTTISGTVLSEYAPEFIKLVSDLVMQPAFPASELDRLKSDFKRRLATQKAVPQALAQEQFYAAVYKDHPYGRIFPTEEMLNSYTTAMVRDFYNANFGAKRSVLYVVGKFDDKAVNNAINTSLTKWKTGPAVSYPPVTAKAFSDTLVLDRKGAPQTTLMVGLPVVSPTNKDYVPFLVANSLLGGSFGSRITSNIRENKGYTYSPFSSVNNQVGSSLWIEQADVTSEHTVDALTEIEREIKRLQTEPPSKEELSGIQNYEAGIFVLRNSSPGGIISQLNFLDLYGLDDSFLNNYVKNLYKVTPETVSSMVRNYVDYNKMIKVMVGDKDTIQKQVQKAKATPRTF</sequence>
<evidence type="ECO:0000259" key="2">
    <source>
        <dbReference type="Pfam" id="PF00675"/>
    </source>
</evidence>
<evidence type="ECO:0000259" key="3">
    <source>
        <dbReference type="Pfam" id="PF05193"/>
    </source>
</evidence>
<dbReference type="OrthoDB" id="9811314at2"/>
<name>A0A1M4XZW0_9BACT</name>
<reference evidence="4 5" key="1">
    <citation type="submission" date="2016-11" db="EMBL/GenBank/DDBJ databases">
        <authorList>
            <person name="Jaros S."/>
            <person name="Januszkiewicz K."/>
            <person name="Wedrychowicz H."/>
        </authorList>
    </citation>
    <scope>NUCLEOTIDE SEQUENCE [LARGE SCALE GENOMIC DNA]</scope>
    <source>
        <strain evidence="4 5">DSM 18119</strain>
    </source>
</reference>
<dbReference type="AlphaFoldDB" id="A0A1M4XZW0"/>
<organism evidence="4 5">
    <name type="scientific">Flavisolibacter ginsengisoli DSM 18119</name>
    <dbReference type="NCBI Taxonomy" id="1121884"/>
    <lineage>
        <taxon>Bacteria</taxon>
        <taxon>Pseudomonadati</taxon>
        <taxon>Bacteroidota</taxon>
        <taxon>Chitinophagia</taxon>
        <taxon>Chitinophagales</taxon>
        <taxon>Chitinophagaceae</taxon>
        <taxon>Flavisolibacter</taxon>
    </lineage>
</organism>
<dbReference type="GO" id="GO:0046872">
    <property type="term" value="F:metal ion binding"/>
    <property type="evidence" value="ECO:0007669"/>
    <property type="project" value="InterPro"/>
</dbReference>
<feature type="chain" id="PRO_5012770376" evidence="1">
    <location>
        <begin position="23"/>
        <end position="463"/>
    </location>
</feature>
<dbReference type="RefSeq" id="WP_072834756.1">
    <property type="nucleotide sequence ID" value="NZ_FQUU01000005.1"/>
</dbReference>
<dbReference type="InterPro" id="IPR050361">
    <property type="entry name" value="MPP/UQCRC_Complex"/>
</dbReference>